<evidence type="ECO:0000313" key="4">
    <source>
        <dbReference type="Proteomes" id="UP001153737"/>
    </source>
</evidence>
<reference evidence="3" key="1">
    <citation type="submission" date="2022-01" db="EMBL/GenBank/DDBJ databases">
        <authorList>
            <person name="King R."/>
        </authorList>
    </citation>
    <scope>NUCLEOTIDE SEQUENCE</scope>
</reference>
<feature type="compositionally biased region" description="Polar residues" evidence="2">
    <location>
        <begin position="209"/>
        <end position="247"/>
    </location>
</feature>
<dbReference type="PANTHER" id="PTHR11505">
    <property type="entry name" value="L1 TRANSPOSABLE ELEMENT-RELATED"/>
    <property type="match status" value="1"/>
</dbReference>
<name>A0A9P0DKK9_PHACE</name>
<organism evidence="3 4">
    <name type="scientific">Phaedon cochleariae</name>
    <name type="common">Mustard beetle</name>
    <dbReference type="NCBI Taxonomy" id="80249"/>
    <lineage>
        <taxon>Eukaryota</taxon>
        <taxon>Metazoa</taxon>
        <taxon>Ecdysozoa</taxon>
        <taxon>Arthropoda</taxon>
        <taxon>Hexapoda</taxon>
        <taxon>Insecta</taxon>
        <taxon>Pterygota</taxon>
        <taxon>Neoptera</taxon>
        <taxon>Endopterygota</taxon>
        <taxon>Coleoptera</taxon>
        <taxon>Polyphaga</taxon>
        <taxon>Cucujiformia</taxon>
        <taxon>Chrysomeloidea</taxon>
        <taxon>Chrysomelidae</taxon>
        <taxon>Chrysomelinae</taxon>
        <taxon>Chrysomelini</taxon>
        <taxon>Phaedon</taxon>
    </lineage>
</organism>
<dbReference type="Gene3D" id="3.30.70.1820">
    <property type="entry name" value="L1 transposable element, RRM domain"/>
    <property type="match status" value="1"/>
</dbReference>
<dbReference type="OrthoDB" id="6782207at2759"/>
<evidence type="ECO:0008006" key="5">
    <source>
        <dbReference type="Google" id="ProtNLM"/>
    </source>
</evidence>
<evidence type="ECO:0000256" key="2">
    <source>
        <dbReference type="SAM" id="MobiDB-lite"/>
    </source>
</evidence>
<feature type="coiled-coil region" evidence="1">
    <location>
        <begin position="16"/>
        <end position="64"/>
    </location>
</feature>
<keyword evidence="4" id="KW-1185">Reference proteome</keyword>
<dbReference type="EMBL" id="OU896710">
    <property type="protein sequence ID" value="CAH1163427.1"/>
    <property type="molecule type" value="Genomic_DNA"/>
</dbReference>
<dbReference type="AlphaFoldDB" id="A0A9P0DKK9"/>
<feature type="region of interest" description="Disordered" evidence="2">
    <location>
        <begin position="195"/>
        <end position="283"/>
    </location>
</feature>
<gene>
    <name evidence="3" type="ORF">PHAECO_LOCUS8487</name>
</gene>
<evidence type="ECO:0000256" key="1">
    <source>
        <dbReference type="SAM" id="Coils"/>
    </source>
</evidence>
<evidence type="ECO:0000313" key="3">
    <source>
        <dbReference type="EMBL" id="CAH1163427.1"/>
    </source>
</evidence>
<protein>
    <recommendedName>
        <fullName evidence="5">Endonuclease-reverse transcriptase</fullName>
    </recommendedName>
</protein>
<proteinExistence type="predicted"/>
<reference evidence="3" key="2">
    <citation type="submission" date="2022-10" db="EMBL/GenBank/DDBJ databases">
        <authorList>
            <consortium name="ENA_rothamsted_submissions"/>
            <consortium name="culmorum"/>
            <person name="King R."/>
        </authorList>
    </citation>
    <scope>NUCLEOTIDE SEQUENCE</scope>
</reference>
<dbReference type="Proteomes" id="UP001153737">
    <property type="component" value="Chromosome 4"/>
</dbReference>
<accession>A0A9P0DKK9</accession>
<keyword evidence="1" id="KW-0175">Coiled coil</keyword>
<dbReference type="InterPro" id="IPR004244">
    <property type="entry name" value="Transposase_22"/>
</dbReference>
<sequence>MDNELKKILLDLQASSKDIKEELKEIKGALQKQTNKIEQITNKINVLEKDNQFLKEKLKFTERKIKRNNIVIFGIPEEENPLAYFKKTVEEKLEISFEETEVDNIYRIGQIKEGRPRAVILEFVRNLKKTEIFNKVTKFRGTGITISNDLTEEDRKEHNVLYKNLKIAREKQYQAKIKGNKLIVNGEVYTYQQLKEQEEETGENESNNFFRTNSAPSTPTLRNGSDSEETSGCNSHTQANSTNQPTVGVSVKPELKRPVYTRSTSKRGPEDRDPPSPIVKKSK</sequence>